<evidence type="ECO:0000256" key="1">
    <source>
        <dbReference type="SAM" id="MobiDB-lite"/>
    </source>
</evidence>
<evidence type="ECO:0000313" key="3">
    <source>
        <dbReference type="Proteomes" id="UP001151760"/>
    </source>
</evidence>
<dbReference type="PANTHER" id="PTHR31286">
    <property type="entry name" value="GLYCINE-RICH CELL WALL STRUCTURAL PROTEIN 1.8-LIKE"/>
    <property type="match status" value="1"/>
</dbReference>
<dbReference type="PANTHER" id="PTHR31286:SF99">
    <property type="entry name" value="DUF4283 DOMAIN-CONTAINING PROTEIN"/>
    <property type="match status" value="1"/>
</dbReference>
<keyword evidence="2" id="KW-0808">Transferase</keyword>
<dbReference type="Proteomes" id="UP001151760">
    <property type="component" value="Unassembled WGS sequence"/>
</dbReference>
<dbReference type="InterPro" id="IPR040256">
    <property type="entry name" value="At4g02000-like"/>
</dbReference>
<name>A0ABQ4YRH8_9ASTR</name>
<keyword evidence="2" id="KW-0548">Nucleotidyltransferase</keyword>
<dbReference type="EMBL" id="BQNB010010592">
    <property type="protein sequence ID" value="GJS79368.1"/>
    <property type="molecule type" value="Genomic_DNA"/>
</dbReference>
<feature type="region of interest" description="Disordered" evidence="1">
    <location>
        <begin position="162"/>
        <end position="204"/>
    </location>
</feature>
<proteinExistence type="predicted"/>
<reference evidence="2" key="2">
    <citation type="submission" date="2022-01" db="EMBL/GenBank/DDBJ databases">
        <authorList>
            <person name="Yamashiro T."/>
            <person name="Shiraishi A."/>
            <person name="Satake H."/>
            <person name="Nakayama K."/>
        </authorList>
    </citation>
    <scope>NUCLEOTIDE SEQUENCE</scope>
</reference>
<accession>A0ABQ4YRH8</accession>
<sequence>MDGYSWKTHDSIQGSSVEEGYEYVVLFIYCGYDGTKFHNRSIKSVLSKIALGAAVHYVWQERNKRHFSKKQRNVEDLCDIILDTDQDRSAQATRNSKQGKMMLLGPSIELIGGLVTGITPKWRGRKNNHRKKTDIVTGTGSVTELDGTLNVATPLVDSVEKEVVSPSVDETVTKDKQTPTSLGSVPPLPTHETPSAGNAPGGGNGIDVVVPMESINAIKDVSTVPVWVKLHGTPVTAFSEDGFSAIATKLDTPRMLDSYTSDMCMQSWGRSSYARAMIELRADVELKDNIVAAMPKITREGYYTCNIRVEYEWKPPRCACCKVFGHDQEEYPKNIGFKPKKVYQPISKKPTANTSVDKKKNVEPTKEVSKSNPFEVLNSVENDVELVDDDGKPLKKVTSSCDYDSEDDVESVDNDMANFLAKNDGYGQDIPEKLQAFCNKLDITLRSCRKK</sequence>
<organism evidence="2 3">
    <name type="scientific">Tanacetum coccineum</name>
    <dbReference type="NCBI Taxonomy" id="301880"/>
    <lineage>
        <taxon>Eukaryota</taxon>
        <taxon>Viridiplantae</taxon>
        <taxon>Streptophyta</taxon>
        <taxon>Embryophyta</taxon>
        <taxon>Tracheophyta</taxon>
        <taxon>Spermatophyta</taxon>
        <taxon>Magnoliopsida</taxon>
        <taxon>eudicotyledons</taxon>
        <taxon>Gunneridae</taxon>
        <taxon>Pentapetalae</taxon>
        <taxon>asterids</taxon>
        <taxon>campanulids</taxon>
        <taxon>Asterales</taxon>
        <taxon>Asteraceae</taxon>
        <taxon>Asteroideae</taxon>
        <taxon>Anthemideae</taxon>
        <taxon>Anthemidinae</taxon>
        <taxon>Tanacetum</taxon>
    </lineage>
</organism>
<gene>
    <name evidence="2" type="ORF">Tco_0729249</name>
</gene>
<feature type="compositionally biased region" description="Basic and acidic residues" evidence="1">
    <location>
        <begin position="356"/>
        <end position="369"/>
    </location>
</feature>
<protein>
    <submittedName>
        <fullName evidence="2">Reverse transcriptase domain-containing protein</fullName>
    </submittedName>
</protein>
<keyword evidence="2" id="KW-0695">RNA-directed DNA polymerase</keyword>
<dbReference type="GO" id="GO:0003964">
    <property type="term" value="F:RNA-directed DNA polymerase activity"/>
    <property type="evidence" value="ECO:0007669"/>
    <property type="project" value="UniProtKB-KW"/>
</dbReference>
<reference evidence="2" key="1">
    <citation type="journal article" date="2022" name="Int. J. Mol. Sci.">
        <title>Draft Genome of Tanacetum Coccineum: Genomic Comparison of Closely Related Tanacetum-Family Plants.</title>
        <authorList>
            <person name="Yamashiro T."/>
            <person name="Shiraishi A."/>
            <person name="Nakayama K."/>
            <person name="Satake H."/>
        </authorList>
    </citation>
    <scope>NUCLEOTIDE SEQUENCE</scope>
</reference>
<evidence type="ECO:0000313" key="2">
    <source>
        <dbReference type="EMBL" id="GJS79368.1"/>
    </source>
</evidence>
<comment type="caution">
    <text evidence="2">The sequence shown here is derived from an EMBL/GenBank/DDBJ whole genome shotgun (WGS) entry which is preliminary data.</text>
</comment>
<keyword evidence="3" id="KW-1185">Reference proteome</keyword>
<feature type="region of interest" description="Disordered" evidence="1">
    <location>
        <begin position="348"/>
        <end position="370"/>
    </location>
</feature>